<dbReference type="GO" id="GO:0016887">
    <property type="term" value="F:ATP hydrolysis activity"/>
    <property type="evidence" value="ECO:0007669"/>
    <property type="project" value="TreeGrafter"/>
</dbReference>
<accession>A0A218NLI8</accession>
<proteinExistence type="inferred from homology"/>
<dbReference type="EMBL" id="CP019964">
    <property type="protein sequence ID" value="ASI13350.1"/>
    <property type="molecule type" value="Genomic_DNA"/>
</dbReference>
<keyword evidence="3" id="KW-0378">Hydrolase</keyword>
<dbReference type="SMART" id="SM00490">
    <property type="entry name" value="HELICc"/>
    <property type="match status" value="1"/>
</dbReference>
<evidence type="ECO:0000256" key="3">
    <source>
        <dbReference type="ARBA" id="ARBA00022801"/>
    </source>
</evidence>
<evidence type="ECO:0000256" key="1">
    <source>
        <dbReference type="ARBA" id="ARBA00022741"/>
    </source>
</evidence>
<dbReference type="GO" id="GO:0003677">
    <property type="term" value="F:DNA binding"/>
    <property type="evidence" value="ECO:0007669"/>
    <property type="project" value="UniProtKB-KW"/>
</dbReference>
<evidence type="ECO:0000256" key="9">
    <source>
        <dbReference type="ARBA" id="ARBA00093467"/>
    </source>
</evidence>
<dbReference type="Proteomes" id="UP000197679">
    <property type="component" value="Chromosome"/>
</dbReference>
<dbReference type="InterPro" id="IPR045628">
    <property type="entry name" value="Lhr_WH_dom"/>
</dbReference>
<keyword evidence="5" id="KW-0067">ATP-binding</keyword>
<dbReference type="InterPro" id="IPR001650">
    <property type="entry name" value="Helicase_C-like"/>
</dbReference>
<dbReference type="Pfam" id="PF08494">
    <property type="entry name" value="DEAD_assoc"/>
    <property type="match status" value="1"/>
</dbReference>
<dbReference type="KEGG" id="marh:Mia14_0001"/>
<dbReference type="PANTHER" id="PTHR47962:SF5">
    <property type="entry name" value="ATP-DEPENDENT HELICASE LHR-RELATED"/>
    <property type="match status" value="1"/>
</dbReference>
<feature type="domain" description="Helicase ATP-binding" evidence="10">
    <location>
        <begin position="22"/>
        <end position="198"/>
    </location>
</feature>
<dbReference type="OrthoDB" id="372104at2157"/>
<dbReference type="CDD" id="cd17922">
    <property type="entry name" value="DEXHc_LHR-like"/>
    <property type="match status" value="1"/>
</dbReference>
<dbReference type="InterPro" id="IPR027417">
    <property type="entry name" value="P-loop_NTPase"/>
</dbReference>
<evidence type="ECO:0000259" key="10">
    <source>
        <dbReference type="PROSITE" id="PS51192"/>
    </source>
</evidence>
<keyword evidence="1" id="KW-0547">Nucleotide-binding</keyword>
<evidence type="ECO:0000256" key="4">
    <source>
        <dbReference type="ARBA" id="ARBA00022806"/>
    </source>
</evidence>
<keyword evidence="8" id="KW-0413">Isomerase</keyword>
<keyword evidence="7" id="KW-0234">DNA repair</keyword>
<keyword evidence="6" id="KW-0238">DNA-binding</keyword>
<protein>
    <submittedName>
        <fullName evidence="12">Lhr-like helicase</fullName>
    </submittedName>
</protein>
<evidence type="ECO:0000313" key="13">
    <source>
        <dbReference type="Proteomes" id="UP000197679"/>
    </source>
</evidence>
<dbReference type="InterPro" id="IPR014001">
    <property type="entry name" value="Helicase_ATP-bd"/>
</dbReference>
<dbReference type="Pfam" id="PF19306">
    <property type="entry name" value="WHD_Lhr"/>
    <property type="match status" value="1"/>
</dbReference>
<feature type="domain" description="Helicase C-terminal" evidence="11">
    <location>
        <begin position="237"/>
        <end position="390"/>
    </location>
</feature>
<dbReference type="GO" id="GO:0140097">
    <property type="term" value="F:catalytic activity, acting on DNA"/>
    <property type="evidence" value="ECO:0007669"/>
    <property type="project" value="UniProtKB-ARBA"/>
</dbReference>
<evidence type="ECO:0000259" key="11">
    <source>
        <dbReference type="PROSITE" id="PS51194"/>
    </source>
</evidence>
<evidence type="ECO:0000256" key="2">
    <source>
        <dbReference type="ARBA" id="ARBA00022763"/>
    </source>
</evidence>
<evidence type="ECO:0000256" key="7">
    <source>
        <dbReference type="ARBA" id="ARBA00023204"/>
    </source>
</evidence>
<dbReference type="SMART" id="SM00487">
    <property type="entry name" value="DEXDc"/>
    <property type="match status" value="1"/>
</dbReference>
<dbReference type="SUPFAM" id="SSF52540">
    <property type="entry name" value="P-loop containing nucleoside triphosphate hydrolases"/>
    <property type="match status" value="1"/>
</dbReference>
<keyword evidence="13" id="KW-1185">Reference proteome</keyword>
<dbReference type="AlphaFoldDB" id="A0A218NLI8"/>
<dbReference type="GeneID" id="33313563"/>
<dbReference type="Pfam" id="PF00270">
    <property type="entry name" value="DEAD"/>
    <property type="match status" value="1"/>
</dbReference>
<dbReference type="RefSeq" id="WP_088819519.1">
    <property type="nucleotide sequence ID" value="NZ_CP019964.1"/>
</dbReference>
<evidence type="ECO:0000256" key="5">
    <source>
        <dbReference type="ARBA" id="ARBA00022840"/>
    </source>
</evidence>
<organism evidence="12 13">
    <name type="scientific">Candidatus Mancarchaeum acidiphilum</name>
    <dbReference type="NCBI Taxonomy" id="1920749"/>
    <lineage>
        <taxon>Archaea</taxon>
        <taxon>Candidatus Micrarchaeota</taxon>
        <taxon>Candidatus Mancarchaeum</taxon>
    </lineage>
</organism>
<dbReference type="Gene3D" id="3.40.50.300">
    <property type="entry name" value="P-loop containing nucleotide triphosphate hydrolases"/>
    <property type="match status" value="2"/>
</dbReference>
<dbReference type="GO" id="GO:0006281">
    <property type="term" value="P:DNA repair"/>
    <property type="evidence" value="ECO:0007669"/>
    <property type="project" value="UniProtKB-KW"/>
</dbReference>
<dbReference type="PIRSF" id="PIRSF037307">
    <property type="entry name" value="Lhr-like_helic_prd"/>
    <property type="match status" value="1"/>
</dbReference>
<sequence>MSIYENFISKYQKFTPIQEKAIPIIAGGSNCLVIAPTGSGKTEAAVLPIIDRASKINGEGIKILYITPLRALNRDMLGRLRWMADLAGLTIGVRHGDTSNSERSKQVRSAPDIIVTTPESLQSMLPTKGMGVKLANVKFVIIDEIHEFYFNKRGAQLSLGLERLEEKAPNFQRVGLSATVKNPDLVKGYLAGLRECKIAQISEGKNFSISIKMPEKPKGNMSQIIDKFGLDEPSAARLECIADEIEESSSTLIFANTRQIVEALGSKLLYLDKIHPFGGIGVHHGSLEKDERIEIENSFRDNKIKSIIATSSLELGIDIGSINKVIQYGSPRQSLRLAQRIGRSGHSISKTSDGTIISTGIVDTLESVAVIDNLKAKELESFEVQKNALDVLANQVCGIILDKNSCSIDEIYTIVRRSYNYLTMEKPALENNLRFMDSLKLIGFDGKTAVATSRTRMYYYDHLSVIPDSHRYRVRNIANNKIISTLDEEFVSNNIDENSIFITKGLPWRVISIDKDTIVVEPSSNLDAAIPDWSGEDIPVSYSVASRMRDIIGRNELGNYIDKSLYGKAEKFIEDQAEHWKPSSDKVMVEMYDNYTILYTWLGTLANDALSRLIAKYLTMNAGHSINIKSSPYLIFFDVSDEIAIKSMLLGIDPVSVYQKLKESITETDFFRYKFTRVAKIFGIIDRDAVMSKSLTKHIISTLIGSPVYEETLREIIENYFDIKNLIGFFKRVHSRNAEVVFKNIKKQSPLTKAILKSAYYNKELIMPLMPNDELVNSFSKYTLDKKANLICTYCGFEFKRNLSEIIDEGRILCPTCQSPMVTINTNGYINVIKKIKEKKELTETDKRVRMSMMADADLVYSYGGRAVAALSTYGVGHRTAARALLMQRTSKEKFFVDLIEAQKQFIKNKKYWSV</sequence>
<evidence type="ECO:0000256" key="8">
    <source>
        <dbReference type="ARBA" id="ARBA00023235"/>
    </source>
</evidence>
<evidence type="ECO:0000313" key="12">
    <source>
        <dbReference type="EMBL" id="ASI13350.1"/>
    </source>
</evidence>
<name>A0A218NLI8_9ARCH</name>
<dbReference type="PANTHER" id="PTHR47962">
    <property type="entry name" value="ATP-DEPENDENT HELICASE LHR-RELATED-RELATED"/>
    <property type="match status" value="1"/>
</dbReference>
<dbReference type="InterPro" id="IPR052511">
    <property type="entry name" value="ATP-dep_Helicase"/>
</dbReference>
<keyword evidence="2" id="KW-0227">DNA damage</keyword>
<gene>
    <name evidence="12" type="ORF">Mia14_0001</name>
</gene>
<dbReference type="PROSITE" id="PS51192">
    <property type="entry name" value="HELICASE_ATP_BIND_1"/>
    <property type="match status" value="1"/>
</dbReference>
<dbReference type="InterPro" id="IPR013701">
    <property type="entry name" value="Lhr-like_DEAD/DEAH_assoc"/>
</dbReference>
<dbReference type="GO" id="GO:0004386">
    <property type="term" value="F:helicase activity"/>
    <property type="evidence" value="ECO:0007669"/>
    <property type="project" value="UniProtKB-KW"/>
</dbReference>
<reference evidence="12 13" key="1">
    <citation type="journal article" date="2017" name="Nat. Commun.">
        <title>'ARMAN' archaea depend on association with euryarchaeal host in culture and in situ.</title>
        <authorList>
            <person name="Golyshina O."/>
            <person name="Toshchakov S."/>
            <person name="Makarova K."/>
            <person name="Gavrilov S."/>
            <person name="Korzhenkov A."/>
            <person name="La Cono V."/>
            <person name="Arcadi E."/>
            <person name="Nechitaylo T."/>
            <person name="Ferrer M."/>
            <person name="Kublanov I."/>
            <person name="Wolf Y."/>
            <person name="Yakimov M."/>
            <person name="Golyshin P."/>
            <person name="Slesarev A."/>
            <person name="Kozyavkin S."/>
        </authorList>
    </citation>
    <scope>NUCLEOTIDE SEQUENCE [LARGE SCALE GENOMIC DNA]</scope>
    <source>
        <strain evidence="12 13">Mia14</strain>
    </source>
</reference>
<dbReference type="Pfam" id="PF00271">
    <property type="entry name" value="Helicase_C"/>
    <property type="match status" value="1"/>
</dbReference>
<dbReference type="InterPro" id="IPR011545">
    <property type="entry name" value="DEAD/DEAH_box_helicase_dom"/>
</dbReference>
<keyword evidence="4 12" id="KW-0347">Helicase</keyword>
<dbReference type="InterPro" id="IPR017170">
    <property type="entry name" value="Lhr-like"/>
</dbReference>
<dbReference type="GO" id="GO:0005524">
    <property type="term" value="F:ATP binding"/>
    <property type="evidence" value="ECO:0007669"/>
    <property type="project" value="UniProtKB-KW"/>
</dbReference>
<comment type="similarity">
    <text evidence="9">Belongs to the Lhr helicase family. Lhr-Core subfamily.</text>
</comment>
<dbReference type="PROSITE" id="PS51194">
    <property type="entry name" value="HELICASE_CTER"/>
    <property type="match status" value="1"/>
</dbReference>
<evidence type="ECO:0000256" key="6">
    <source>
        <dbReference type="ARBA" id="ARBA00023125"/>
    </source>
</evidence>